<dbReference type="Gene3D" id="3.80.10.10">
    <property type="entry name" value="Ribonuclease Inhibitor"/>
    <property type="match status" value="3"/>
</dbReference>
<dbReference type="CDD" id="cd11280">
    <property type="entry name" value="gelsolin_like"/>
    <property type="match status" value="1"/>
</dbReference>
<feature type="domain" description="Gelsolin-like" evidence="3">
    <location>
        <begin position="1135"/>
        <end position="1210"/>
    </location>
</feature>
<dbReference type="PANTHER" id="PTHR11977">
    <property type="entry name" value="VILLIN"/>
    <property type="match status" value="1"/>
</dbReference>
<protein>
    <submittedName>
        <fullName evidence="7">Protein flightless-1</fullName>
    </submittedName>
</protein>
<dbReference type="STRING" id="318479.A0A158Q5X9"/>
<gene>
    <name evidence="4" type="ORF">DME_LOCUS2498</name>
</gene>
<dbReference type="GO" id="GO:0005634">
    <property type="term" value="C:nucleus"/>
    <property type="evidence" value="ECO:0007669"/>
    <property type="project" value="TreeGrafter"/>
</dbReference>
<dbReference type="PROSITE" id="PS51450">
    <property type="entry name" value="LRR"/>
    <property type="match status" value="5"/>
</dbReference>
<evidence type="ECO:0000256" key="2">
    <source>
        <dbReference type="ARBA" id="ARBA00022737"/>
    </source>
</evidence>
<dbReference type="PRINTS" id="PR00019">
    <property type="entry name" value="LEURICHRPT"/>
</dbReference>
<dbReference type="SMART" id="SM00262">
    <property type="entry name" value="GEL"/>
    <property type="match status" value="5"/>
</dbReference>
<evidence type="ECO:0000313" key="5">
    <source>
        <dbReference type="Proteomes" id="UP000038040"/>
    </source>
</evidence>
<dbReference type="GO" id="GO:0015629">
    <property type="term" value="C:actin cytoskeleton"/>
    <property type="evidence" value="ECO:0007669"/>
    <property type="project" value="TreeGrafter"/>
</dbReference>
<accession>A0A158Q5X9</accession>
<dbReference type="GO" id="GO:0051016">
    <property type="term" value="P:barbed-end actin filament capping"/>
    <property type="evidence" value="ECO:0007669"/>
    <property type="project" value="TreeGrafter"/>
</dbReference>
<reference evidence="4 6" key="2">
    <citation type="submission" date="2018-11" db="EMBL/GenBank/DDBJ databases">
        <authorList>
            <consortium name="Pathogen Informatics"/>
        </authorList>
    </citation>
    <scope>NUCLEOTIDE SEQUENCE [LARGE SCALE GENOMIC DNA]</scope>
</reference>
<dbReference type="SUPFAM" id="SSF52058">
    <property type="entry name" value="L domain-like"/>
    <property type="match status" value="2"/>
</dbReference>
<dbReference type="GO" id="GO:0030239">
    <property type="term" value="P:myofibril assembly"/>
    <property type="evidence" value="ECO:0007669"/>
    <property type="project" value="TreeGrafter"/>
</dbReference>
<proteinExistence type="predicted"/>
<dbReference type="OrthoDB" id="20529at2759"/>
<name>A0A158Q5X9_DRAME</name>
<dbReference type="Proteomes" id="UP000038040">
    <property type="component" value="Unplaced"/>
</dbReference>
<feature type="domain" description="Gelsolin-like" evidence="3">
    <location>
        <begin position="513"/>
        <end position="591"/>
    </location>
</feature>
<dbReference type="PANTHER" id="PTHR11977:SF51">
    <property type="entry name" value="PROTEIN FLIGHTLESS-1 HOMOLOG"/>
    <property type="match status" value="1"/>
</dbReference>
<dbReference type="InterPro" id="IPR007123">
    <property type="entry name" value="Gelsolin-like_dom"/>
</dbReference>
<dbReference type="PRINTS" id="PR00597">
    <property type="entry name" value="GELSOLIN"/>
</dbReference>
<reference evidence="7" key="1">
    <citation type="submission" date="2016-04" db="UniProtKB">
        <authorList>
            <consortium name="WormBaseParasite"/>
        </authorList>
    </citation>
    <scope>IDENTIFICATION</scope>
</reference>
<evidence type="ECO:0000313" key="6">
    <source>
        <dbReference type="Proteomes" id="UP000274756"/>
    </source>
</evidence>
<evidence type="ECO:0000259" key="3">
    <source>
        <dbReference type="Pfam" id="PF00626"/>
    </source>
</evidence>
<dbReference type="Pfam" id="PF00626">
    <property type="entry name" value="Gelsolin"/>
    <property type="match status" value="5"/>
</dbReference>
<dbReference type="GO" id="GO:0005546">
    <property type="term" value="F:phosphatidylinositol-4,5-bisphosphate binding"/>
    <property type="evidence" value="ECO:0007669"/>
    <property type="project" value="TreeGrafter"/>
</dbReference>
<dbReference type="Pfam" id="PF13855">
    <property type="entry name" value="LRR_8"/>
    <property type="match status" value="4"/>
</dbReference>
<dbReference type="SUPFAM" id="SSF55753">
    <property type="entry name" value="Actin depolymerizing proteins"/>
    <property type="match status" value="6"/>
</dbReference>
<dbReference type="SMART" id="SM00365">
    <property type="entry name" value="LRR_SD22"/>
    <property type="match status" value="5"/>
</dbReference>
<dbReference type="AlphaFoldDB" id="A0A158Q5X9"/>
<dbReference type="Gene3D" id="3.40.20.10">
    <property type="entry name" value="Severin"/>
    <property type="match status" value="6"/>
</dbReference>
<feature type="domain" description="Gelsolin-like" evidence="3">
    <location>
        <begin position="1025"/>
        <end position="1100"/>
    </location>
</feature>
<dbReference type="SMART" id="SM00369">
    <property type="entry name" value="LRR_TYP"/>
    <property type="match status" value="10"/>
</dbReference>
<dbReference type="WBParaSite" id="DME_0000854201-mRNA-1">
    <property type="protein sequence ID" value="DME_0000854201-mRNA-1"/>
    <property type="gene ID" value="DME_0000854201"/>
</dbReference>
<keyword evidence="6" id="KW-1185">Reference proteome</keyword>
<evidence type="ECO:0000313" key="4">
    <source>
        <dbReference type="EMBL" id="VDN52525.1"/>
    </source>
</evidence>
<dbReference type="InterPro" id="IPR029006">
    <property type="entry name" value="ADF-H/Gelsolin-like_dom_sf"/>
</dbReference>
<feature type="domain" description="Gelsolin-like" evidence="3">
    <location>
        <begin position="630"/>
        <end position="705"/>
    </location>
</feature>
<keyword evidence="2" id="KW-0677">Repeat</keyword>
<dbReference type="InterPro" id="IPR003591">
    <property type="entry name" value="Leu-rich_rpt_typical-subtyp"/>
</dbReference>
<dbReference type="CDD" id="cd11290">
    <property type="entry name" value="gelsolin_S1_like"/>
    <property type="match status" value="1"/>
</dbReference>
<dbReference type="CDD" id="cd11288">
    <property type="entry name" value="gelsolin_S5_like"/>
    <property type="match status" value="1"/>
</dbReference>
<keyword evidence="1" id="KW-0433">Leucine-rich repeat</keyword>
<evidence type="ECO:0000313" key="7">
    <source>
        <dbReference type="WBParaSite" id="DME_0000854201-mRNA-1"/>
    </source>
</evidence>
<sequence>MSTGVLSFVKGVDFSWNDFSGDRFPSVVSEMTQMTWLKLNHASLERVPDELSRLTNLEHLQLSRNSLTSVHGELSDLPRLRSVIVRHNNIKTSGIPTDIFRMKDLTIIDFSHNLLREVPPNLEYAKCAIVLNLSFNNIENIPNAVFSNLIDLLYLDLSNNKLDVLPPQIRRLTTLQVIRLSNNPLSHFQLKQLPSMKSLRVLHMRNTHRTLENIPPTLDDLDNLQDIDFSYNDLPEVPDCLYKLKNLRKLDLSHNKIEKINFDGALCDQLETLNLSSNLLTSLPEHLTRLIKLQKLYASDNQLTFDGFPSGIGKLVQLQALYLSFNKLELIPEGISRCVRLQRLKLDNNRLITLPDSIHLLPDLKELDLHNNDELIMPPKPSENKALAFYNIDFSLANQMKLAGQSPSSSVSSILSSPVPKDPFTRKKEFLRRRRMQADSQDANKVIEGMSHVAGAREQLEDESELSNVRALSWKDKVDQKKPLIDYSDIFDEDVGQEEGMWIWEIENFYPNIMDPSFHGQFYEADAYLILHTIKDDGGSLKHAIFYWIGDHTTLDKGMCAAVHAVNLRNHLGASCRTNREEMNDESDEFLELFDDEITYIEGARTSSGFYTVEKPAHLTRLYRAGVCGNSIEMEPLPLSAESLDPRFVFLLDTGKTIWIWTGRKARITVSNKARLFAVKINKHDRKGVSEIETCNELKTPPEFWMALTGYDKKPSEPIVEHLSEDFGPQRKRLYQVQIGMGFLELPQIELKHNILKQEMLNTKCAYILDCTSDIFLWLGKKANRLLKMAGQKMVAELHNMLERPDYSTIFRETEGEESTMFRSKFQGWDDIVPFDFTRTADSVQRRGADIKIIMERDKIKTDLSPLFLPRQPAMSDEDAEQMMTECNEDLELLEPFVLESKKFVKLPPEEWGIFYTMDCYVFLCRYEVFPEDFVDHDEEVVDDEEGDGDLLENKKKFEKLFKDKLEVVRMYQQQENHKFLSHFHKKFVIRRGRRGLSLNLGGHWPELFHMRANGSAVCTRTIQIDCNANQLNSAFCYILRIPFRMADENGVKGWIYIWLGNKSNPNQHKLCEQIARELINKANEFPIKIIKEGEEDIVFWESLGGKKKYETNGDFLNFTRLFRCTNEKGYFAVSEKTVDFCQDDLDDDDIMILDNGDLVFLWLGFHASDVELKLAYKAAQVYIAHLRTKPNEKQRKLVLSLKGKESRRFTKCFHAWSKHKIPAGDEAFS</sequence>
<dbReference type="InterPro" id="IPR007122">
    <property type="entry name" value="Villin/Gelsolin"/>
</dbReference>
<dbReference type="FunFam" id="3.40.20.10:FF:000031">
    <property type="entry name" value="protein flightless-1 homolog isoform X1"/>
    <property type="match status" value="1"/>
</dbReference>
<organism evidence="5 7">
    <name type="scientific">Dracunculus medinensis</name>
    <name type="common">Guinea worm</name>
    <dbReference type="NCBI Taxonomy" id="318479"/>
    <lineage>
        <taxon>Eukaryota</taxon>
        <taxon>Metazoa</taxon>
        <taxon>Ecdysozoa</taxon>
        <taxon>Nematoda</taxon>
        <taxon>Chromadorea</taxon>
        <taxon>Rhabditida</taxon>
        <taxon>Spirurina</taxon>
        <taxon>Dracunculoidea</taxon>
        <taxon>Dracunculidae</taxon>
        <taxon>Dracunculus</taxon>
    </lineage>
</organism>
<dbReference type="InterPro" id="IPR032675">
    <property type="entry name" value="LRR_dom_sf"/>
</dbReference>
<dbReference type="CDD" id="cd11292">
    <property type="entry name" value="gelsolin_S3_like"/>
    <property type="match status" value="1"/>
</dbReference>
<dbReference type="Proteomes" id="UP000274756">
    <property type="component" value="Unassembled WGS sequence"/>
</dbReference>
<dbReference type="GO" id="GO:0005737">
    <property type="term" value="C:cytoplasm"/>
    <property type="evidence" value="ECO:0007669"/>
    <property type="project" value="TreeGrafter"/>
</dbReference>
<feature type="domain" description="Gelsolin-like" evidence="3">
    <location>
        <begin position="756"/>
        <end position="823"/>
    </location>
</feature>
<dbReference type="GO" id="GO:0051015">
    <property type="term" value="F:actin filament binding"/>
    <property type="evidence" value="ECO:0007669"/>
    <property type="project" value="InterPro"/>
</dbReference>
<dbReference type="GO" id="GO:0051014">
    <property type="term" value="P:actin filament severing"/>
    <property type="evidence" value="ECO:0007669"/>
    <property type="project" value="TreeGrafter"/>
</dbReference>
<dbReference type="SMART" id="SM00364">
    <property type="entry name" value="LRR_BAC"/>
    <property type="match status" value="3"/>
</dbReference>
<dbReference type="EMBL" id="UYYG01000064">
    <property type="protein sequence ID" value="VDN52525.1"/>
    <property type="molecule type" value="Genomic_DNA"/>
</dbReference>
<dbReference type="InterPro" id="IPR001611">
    <property type="entry name" value="Leu-rich_rpt"/>
</dbReference>
<dbReference type="GO" id="GO:0008154">
    <property type="term" value="P:actin polymerization or depolymerization"/>
    <property type="evidence" value="ECO:0007669"/>
    <property type="project" value="TreeGrafter"/>
</dbReference>
<evidence type="ECO:0000256" key="1">
    <source>
        <dbReference type="ARBA" id="ARBA00022614"/>
    </source>
</evidence>
<dbReference type="FunFam" id="3.80.10.10:FF:000054">
    <property type="entry name" value="FLII, actin remodeling protein"/>
    <property type="match status" value="1"/>
</dbReference>